<sequence>MSMLVTAALTSSPFQIVSSSSTDDLKSTNNIQFRSLTLGYTTGSGNILEWAQGNFYACHHQLLYTTEPDLHDLCQSTWCHSFERLR</sequence>
<protein>
    <submittedName>
        <fullName evidence="2">Glucose-inducible SAM-dependent methyltransferase Rrg1</fullName>
    </submittedName>
</protein>
<dbReference type="GeneID" id="64959944"/>
<dbReference type="Proteomes" id="UP000075230">
    <property type="component" value="Unassembled WGS sequence"/>
</dbReference>
<keyword evidence="4" id="KW-1185">Reference proteome</keyword>
<dbReference type="EMBL" id="BCWF01000008">
    <property type="protein sequence ID" value="GAT20862.1"/>
    <property type="molecule type" value="Genomic_DNA"/>
</dbReference>
<dbReference type="RefSeq" id="XP_041542385.1">
    <property type="nucleotide sequence ID" value="XM_041688618.1"/>
</dbReference>
<dbReference type="AlphaFoldDB" id="A0A146F4U1"/>
<reference evidence="1" key="4">
    <citation type="submission" date="2021-02" db="EMBL/GenBank/DDBJ databases">
        <title>Aspergillus luchuensis mut. kawachii IFO 4304 genome sequence.</title>
        <authorList>
            <person name="Mori K."/>
            <person name="Kadooka C."/>
            <person name="Goto M."/>
            <person name="Futagami T."/>
        </authorList>
    </citation>
    <scope>NUCLEOTIDE SEQUENCE</scope>
    <source>
        <strain evidence="1">IFO 4308</strain>
    </source>
</reference>
<dbReference type="KEGG" id="aluc:AKAW2_40305S"/>
<proteinExistence type="predicted"/>
<evidence type="ECO:0000313" key="4">
    <source>
        <dbReference type="Proteomes" id="UP000661280"/>
    </source>
</evidence>
<gene>
    <name evidence="1" type="ORF">AKAW2_40305S</name>
    <name evidence="2" type="ORF">RIB2604_00803420</name>
</gene>
<dbReference type="GO" id="GO:0032259">
    <property type="term" value="P:methylation"/>
    <property type="evidence" value="ECO:0007669"/>
    <property type="project" value="UniProtKB-KW"/>
</dbReference>
<dbReference type="OrthoDB" id="4490082at2759"/>
<reference evidence="1" key="3">
    <citation type="submission" date="2021-01" db="EMBL/GenBank/DDBJ databases">
        <authorList>
            <consortium name="Aspergillus luchuensis mut. kawachii IFO 4304 genome sequencing consortium"/>
            <person name="Kazuki M."/>
            <person name="Futagami T."/>
        </authorList>
    </citation>
    <scope>NUCLEOTIDE SEQUENCE</scope>
    <source>
        <strain evidence="1">IFO 4308</strain>
    </source>
</reference>
<accession>A0A146F4U1</accession>
<evidence type="ECO:0000313" key="2">
    <source>
        <dbReference type="EMBL" id="GAT20862.1"/>
    </source>
</evidence>
<keyword evidence="2" id="KW-0489">Methyltransferase</keyword>
<evidence type="ECO:0000313" key="3">
    <source>
        <dbReference type="Proteomes" id="UP000075230"/>
    </source>
</evidence>
<dbReference type="GO" id="GO:0008168">
    <property type="term" value="F:methyltransferase activity"/>
    <property type="evidence" value="ECO:0007669"/>
    <property type="project" value="UniProtKB-KW"/>
</dbReference>
<dbReference type="EMBL" id="AP024428">
    <property type="protein sequence ID" value="BCR98622.1"/>
    <property type="molecule type" value="Genomic_DNA"/>
</dbReference>
<dbReference type="Proteomes" id="UP000661280">
    <property type="component" value="Chromosome 4"/>
</dbReference>
<keyword evidence="2" id="KW-0808">Transferase</keyword>
<reference evidence="2 3" key="1">
    <citation type="journal article" date="2016" name="DNA Res.">
        <title>Genome sequence of Aspergillus luchuensis NBRC 4314.</title>
        <authorList>
            <person name="Yamada O."/>
            <person name="Machida M."/>
            <person name="Hosoyama A."/>
            <person name="Goto M."/>
            <person name="Takahashi T."/>
            <person name="Futagami T."/>
            <person name="Yamagata Y."/>
            <person name="Takeuchi M."/>
            <person name="Kobayashi T."/>
            <person name="Koike H."/>
            <person name="Abe K."/>
            <person name="Asai K."/>
            <person name="Arita M."/>
            <person name="Fujita N."/>
            <person name="Fukuda K."/>
            <person name="Higa K."/>
            <person name="Horikawa H."/>
            <person name="Ishikawa T."/>
            <person name="Jinno K."/>
            <person name="Kato Y."/>
            <person name="Kirimura K."/>
            <person name="Mizutani O."/>
            <person name="Nakasone K."/>
            <person name="Sano M."/>
            <person name="Shiraishi Y."/>
            <person name="Tsukahara M."/>
            <person name="Gomi K."/>
        </authorList>
    </citation>
    <scope>NUCLEOTIDE SEQUENCE [LARGE SCALE GENOMIC DNA]</scope>
    <source>
        <strain evidence="2 3">RIB 2604</strain>
    </source>
</reference>
<organism evidence="2 3">
    <name type="scientific">Aspergillus kawachii</name>
    <name type="common">White koji mold</name>
    <name type="synonym">Aspergillus awamori var. kawachi</name>
    <dbReference type="NCBI Taxonomy" id="1069201"/>
    <lineage>
        <taxon>Eukaryota</taxon>
        <taxon>Fungi</taxon>
        <taxon>Dikarya</taxon>
        <taxon>Ascomycota</taxon>
        <taxon>Pezizomycotina</taxon>
        <taxon>Eurotiomycetes</taxon>
        <taxon>Eurotiomycetidae</taxon>
        <taxon>Eurotiales</taxon>
        <taxon>Aspergillaceae</taxon>
        <taxon>Aspergillus</taxon>
        <taxon>Aspergillus subgen. Circumdati</taxon>
    </lineage>
</organism>
<name>A0A146F4U1_ASPKA</name>
<reference evidence="3" key="2">
    <citation type="submission" date="2016-02" db="EMBL/GenBank/DDBJ databases">
        <title>Genome sequencing of Aspergillus luchuensis NBRC 4314.</title>
        <authorList>
            <person name="Yamada O."/>
        </authorList>
    </citation>
    <scope>NUCLEOTIDE SEQUENCE [LARGE SCALE GENOMIC DNA]</scope>
    <source>
        <strain evidence="3">RIB 2604</strain>
    </source>
</reference>
<evidence type="ECO:0000313" key="1">
    <source>
        <dbReference type="EMBL" id="BCR98622.1"/>
    </source>
</evidence>